<comment type="caution">
    <text evidence="8">The sequence shown here is derived from an EMBL/GenBank/DDBJ whole genome shotgun (WGS) entry which is preliminary data.</text>
</comment>
<feature type="chain" id="PRO_5034503375" evidence="6">
    <location>
        <begin position="22"/>
        <end position="887"/>
    </location>
</feature>
<dbReference type="PROSITE" id="PS00624">
    <property type="entry name" value="GMC_OXRED_2"/>
    <property type="match status" value="1"/>
</dbReference>
<dbReference type="GO" id="GO:0050660">
    <property type="term" value="F:flavin adenine dinucleotide binding"/>
    <property type="evidence" value="ECO:0007669"/>
    <property type="project" value="InterPro"/>
</dbReference>
<dbReference type="GO" id="GO:0044550">
    <property type="term" value="P:secondary metabolite biosynthetic process"/>
    <property type="evidence" value="ECO:0007669"/>
    <property type="project" value="TreeGrafter"/>
</dbReference>
<evidence type="ECO:0000313" key="8">
    <source>
        <dbReference type="EMBL" id="KAF6841869.1"/>
    </source>
</evidence>
<proteinExistence type="inferred from homology"/>
<evidence type="ECO:0000259" key="7">
    <source>
        <dbReference type="PROSITE" id="PS00624"/>
    </source>
</evidence>
<dbReference type="Proteomes" id="UP000639643">
    <property type="component" value="Unassembled WGS sequence"/>
</dbReference>
<evidence type="ECO:0000256" key="6">
    <source>
        <dbReference type="SAM" id="SignalP"/>
    </source>
</evidence>
<dbReference type="PANTHER" id="PTHR11552:SF115">
    <property type="entry name" value="DEHYDROGENASE XPTC-RELATED"/>
    <property type="match status" value="1"/>
</dbReference>
<evidence type="ECO:0000256" key="4">
    <source>
        <dbReference type="ARBA" id="ARBA00023004"/>
    </source>
</evidence>
<dbReference type="InterPro" id="IPR007867">
    <property type="entry name" value="GMC_OxRtase_C"/>
</dbReference>
<dbReference type="Gene3D" id="3.20.20.70">
    <property type="entry name" value="Aldolase class I"/>
    <property type="match status" value="1"/>
</dbReference>
<dbReference type="OrthoDB" id="269227at2759"/>
<dbReference type="PANTHER" id="PTHR11552">
    <property type="entry name" value="GLUCOSE-METHANOL-CHOLINE GMC OXIDOREDUCTASE"/>
    <property type="match status" value="1"/>
</dbReference>
<dbReference type="InterPro" id="IPR013785">
    <property type="entry name" value="Aldolase_TIM"/>
</dbReference>
<keyword evidence="4" id="KW-0408">Iron</keyword>
<dbReference type="InterPro" id="IPR000172">
    <property type="entry name" value="GMC_OxRdtase_N"/>
</dbReference>
<dbReference type="GO" id="GO:0046872">
    <property type="term" value="F:metal ion binding"/>
    <property type="evidence" value="ECO:0007669"/>
    <property type="project" value="UniProtKB-KW"/>
</dbReference>
<dbReference type="Pfam" id="PF05199">
    <property type="entry name" value="GMC_oxred_C"/>
    <property type="match status" value="1"/>
</dbReference>
<keyword evidence="6" id="KW-0732">Signal</keyword>
<keyword evidence="5" id="KW-0411">Iron-sulfur</keyword>
<evidence type="ECO:0000256" key="3">
    <source>
        <dbReference type="ARBA" id="ARBA00022723"/>
    </source>
</evidence>
<dbReference type="Pfam" id="PF00732">
    <property type="entry name" value="GMC_oxred_N"/>
    <property type="match status" value="1"/>
</dbReference>
<organism evidence="8 9">
    <name type="scientific">Colletotrichum musicola</name>
    <dbReference type="NCBI Taxonomy" id="2175873"/>
    <lineage>
        <taxon>Eukaryota</taxon>
        <taxon>Fungi</taxon>
        <taxon>Dikarya</taxon>
        <taxon>Ascomycota</taxon>
        <taxon>Pezizomycotina</taxon>
        <taxon>Sordariomycetes</taxon>
        <taxon>Hypocreomycetidae</taxon>
        <taxon>Glomerellales</taxon>
        <taxon>Glomerellaceae</taxon>
        <taxon>Colletotrichum</taxon>
        <taxon>Colletotrichum orchidearum species complex</taxon>
    </lineage>
</organism>
<evidence type="ECO:0000256" key="1">
    <source>
        <dbReference type="ARBA" id="ARBA00010790"/>
    </source>
</evidence>
<evidence type="ECO:0000313" key="9">
    <source>
        <dbReference type="Proteomes" id="UP000639643"/>
    </source>
</evidence>
<dbReference type="SFLD" id="SFLDS00029">
    <property type="entry name" value="Radical_SAM"/>
    <property type="match status" value="1"/>
</dbReference>
<sequence length="887" mass="96165">MHSFIILFCLALSLFLPASTALHITNQTIDDFLLSEYDYVVVGGGLSGLVVANRLSEDSNATVLVIEAGDLDRREDHVIIPGFIGRSPPSPYGHSVRTTPQVYLDGQTRGINQGKVVGGGSARNGMCWTRGSAADFDAWEELGNPGWGWKGLLPYFKKASLDSSVETYTTNVPEDVRDKFNINPDMSSHGTSGPIDVAYSQHFYNTSNNILQGISEIGIPIAADVNAGDPTGAMIVPSSMSPENQTRSDARTGYFDPAISRANFHVVTGHTATRLIVGLPGSLNRGGRRIIGVHFSSGPAGLNRTATAKKEVILAAGAIQSPVLLQVSGVGPRQILEPLNISVQINLPGVGNNFQDHPMAQFPFDYSNSSVFTSRDLNGDAFEEALDTFLTNRTGPLTTPLINTVAFPSLQNHSAEWETLLEAARNQSSHFLPLDTPRAVVSGYAKQKSLLLSHLARRDVGAYELLAASWGQISIANQKPLSRGTVRPSSASVFDAPLVDPRYCADPLDCKIIRLGLQLTQKLMVTEAMKPLLPVVDARFNSTDEMELMAALKPLVGTEYHPSGSTSMLPRQLGGVVNDKLMVYGTCNLRVVDAGIMPMIPGGHIQAAVYAVAEKAADIIKAASNEPCIQGHNGSGAVFFSGCNLRCVCCQNHDIAHQRNGRDLTPEELGEWYLKLQQVGNVHNINLVTPEHVVPQVVLSILHAKDLGLKVPIIYNTSAFDSLASLELLDGLVDIYLPDFKVWEASSSKRLLKADDYAATARESIKAMHAQVGDLCFTGDGIAKKGLLVRHLVMPGKESEGQRIMKFLAEEVSRDCFVNIMEQYHPDAHVGKAKRRTRTSETPSDEVRYAEINRAVSEGEISSVRQAAEAAGLWRFCDPPRHDGFNI</sequence>
<dbReference type="GO" id="GO:0051536">
    <property type="term" value="F:iron-sulfur cluster binding"/>
    <property type="evidence" value="ECO:0007669"/>
    <property type="project" value="UniProtKB-KW"/>
</dbReference>
<comment type="similarity">
    <text evidence="1">Belongs to the GMC oxidoreductase family.</text>
</comment>
<dbReference type="SUPFAM" id="SSF51905">
    <property type="entry name" value="FAD/NAD(P)-binding domain"/>
    <property type="match status" value="1"/>
</dbReference>
<feature type="signal peptide" evidence="6">
    <location>
        <begin position="1"/>
        <end position="21"/>
    </location>
</feature>
<gene>
    <name evidence="8" type="ORF">CMUS01_03411</name>
</gene>
<dbReference type="InterPro" id="IPR007197">
    <property type="entry name" value="rSAM"/>
</dbReference>
<protein>
    <submittedName>
        <fullName evidence="8">GMC oxidoreductase</fullName>
    </submittedName>
</protein>
<name>A0A8H6NT26_9PEZI</name>
<keyword evidence="3" id="KW-0479">Metal-binding</keyword>
<dbReference type="InterPro" id="IPR012132">
    <property type="entry name" value="GMC_OxRdtase"/>
</dbReference>
<dbReference type="Gene3D" id="3.50.50.60">
    <property type="entry name" value="FAD/NAD(P)-binding domain"/>
    <property type="match status" value="1"/>
</dbReference>
<accession>A0A8H6NT26</accession>
<dbReference type="GO" id="GO:0016614">
    <property type="term" value="F:oxidoreductase activity, acting on CH-OH group of donors"/>
    <property type="evidence" value="ECO:0007669"/>
    <property type="project" value="InterPro"/>
</dbReference>
<feature type="domain" description="Glucose-methanol-choline oxidoreductase N-terminal" evidence="7">
    <location>
        <begin position="317"/>
        <end position="331"/>
    </location>
</feature>
<dbReference type="EMBL" id="WIGM01000082">
    <property type="protein sequence ID" value="KAF6841869.1"/>
    <property type="molecule type" value="Genomic_DNA"/>
</dbReference>
<evidence type="ECO:0000256" key="5">
    <source>
        <dbReference type="ARBA" id="ARBA00023014"/>
    </source>
</evidence>
<dbReference type="SUPFAM" id="SSF54373">
    <property type="entry name" value="FAD-linked reductases, C-terminal domain"/>
    <property type="match status" value="1"/>
</dbReference>
<keyword evidence="9" id="KW-1185">Reference proteome</keyword>
<dbReference type="InterPro" id="IPR036188">
    <property type="entry name" value="FAD/NAD-bd_sf"/>
</dbReference>
<evidence type="ECO:0000256" key="2">
    <source>
        <dbReference type="ARBA" id="ARBA00022691"/>
    </source>
</evidence>
<dbReference type="AlphaFoldDB" id="A0A8H6NT26"/>
<keyword evidence="2" id="KW-0949">S-adenosyl-L-methionine</keyword>
<dbReference type="Gene3D" id="3.30.560.10">
    <property type="entry name" value="Glucose Oxidase, domain 3"/>
    <property type="match status" value="1"/>
</dbReference>
<reference evidence="8" key="1">
    <citation type="journal article" date="2020" name="Phytopathology">
        <title>Genome Sequence Resources of Colletotrichum truncatum, C. plurivorum, C. musicola, and C. sojae: Four Species Pathogenic to Soybean (Glycine max).</title>
        <authorList>
            <person name="Rogerio F."/>
            <person name="Boufleur T.R."/>
            <person name="Ciampi-Guillardi M."/>
            <person name="Sukno S.A."/>
            <person name="Thon M.R."/>
            <person name="Massola Junior N.S."/>
            <person name="Baroncelli R."/>
        </authorList>
    </citation>
    <scope>NUCLEOTIDE SEQUENCE</scope>
    <source>
        <strain evidence="8">LFN0074</strain>
    </source>
</reference>